<evidence type="ECO:0000256" key="1">
    <source>
        <dbReference type="ARBA" id="ARBA00022553"/>
    </source>
</evidence>
<reference evidence="3" key="1">
    <citation type="journal article" date="2015" name="Toxicon">
        <title>The transcriptomic and proteomic basis for the evolution of a novel venom phenotype within the Timber Rattlesnake (Crotalus horridus).</title>
        <authorList>
            <person name="Rokyta D.R."/>
            <person name="Wray K.P."/>
            <person name="McGivern J.J."/>
            <person name="Margres M.J."/>
        </authorList>
    </citation>
    <scope>NUCLEOTIDE SEQUENCE</scope>
    <source>
        <tissue evidence="3">Venom gland</tissue>
    </source>
</reference>
<name>A0A0K8RXE9_CROHD</name>
<keyword evidence="1" id="KW-0597">Phosphoprotein</keyword>
<feature type="compositionally biased region" description="Basic and acidic residues" evidence="2">
    <location>
        <begin position="120"/>
        <end position="140"/>
    </location>
</feature>
<evidence type="ECO:0000313" key="3">
    <source>
        <dbReference type="EMBL" id="JAG45631.1"/>
    </source>
</evidence>
<feature type="region of interest" description="Disordered" evidence="2">
    <location>
        <begin position="232"/>
        <end position="253"/>
    </location>
</feature>
<feature type="region of interest" description="Disordered" evidence="2">
    <location>
        <begin position="99"/>
        <end position="140"/>
    </location>
</feature>
<evidence type="ECO:0000256" key="2">
    <source>
        <dbReference type="SAM" id="MobiDB-lite"/>
    </source>
</evidence>
<proteinExistence type="predicted"/>
<dbReference type="EMBL" id="GBKC01000439">
    <property type="protein sequence ID" value="JAG45631.1"/>
    <property type="molecule type" value="Transcribed_RNA"/>
</dbReference>
<dbReference type="PANTHER" id="PTHR16095:SF9">
    <property type="entry name" value="PROLINE AND SERINE-RICH PROTEIN 2"/>
    <property type="match status" value="1"/>
</dbReference>
<protein>
    <submittedName>
        <fullName evidence="3">Uncharacterized protein C10orf47-like</fullName>
    </submittedName>
</protein>
<feature type="region of interest" description="Disordered" evidence="2">
    <location>
        <begin position="201"/>
        <end position="220"/>
    </location>
</feature>
<accession>A0A0K8RXE9</accession>
<sequence length="468" mass="51553">MPRNMVSDFSGMGYKIPSEVQFGNFEKTHRLESGKSCPGRKYPSLDEDERLRDLTHEEKDVLLFFEETIGSLDDEEEEEEEEQALHDSGVFCRSPKLVEEDTPDHSGSEGLIDLVPSAPRENRAEPASEETWKLDEPKLEDAEPSEEDVHVNPVSLQPTLPSAPPLPICEICPVQPAVLHPKLLLSIPTPLLMAEKLSEQLAEGSSSSLPSPKKRNLSERRTIPASTTLCSREQVKPCAPPPTAPKPQRFPSNISFTNTSEREFSRIISKAAVNVQERKAQVLANVNASALLINELEERLQKRGLLAPSQSSPLGDLPSESAGDEPLSSLTLIEKTLARAHLIHPINVPSTKDGRPEEGYGPPNGYQNIHEIMKRDPDLLPTLNKTMTFKPEADLVDGKSAQPSISGEPQQDLILDLQRRLSSLPKPAGLHSKGITVQFSGRGSTEEARKEALRKLGLLKESWNGSDI</sequence>
<dbReference type="AlphaFoldDB" id="A0A0K8RXE9"/>
<organism evidence="3">
    <name type="scientific">Crotalus horridus</name>
    <name type="common">Timber rattlesnake</name>
    <dbReference type="NCBI Taxonomy" id="35024"/>
    <lineage>
        <taxon>Eukaryota</taxon>
        <taxon>Metazoa</taxon>
        <taxon>Chordata</taxon>
        <taxon>Craniata</taxon>
        <taxon>Vertebrata</taxon>
        <taxon>Euteleostomi</taxon>
        <taxon>Lepidosauria</taxon>
        <taxon>Squamata</taxon>
        <taxon>Bifurcata</taxon>
        <taxon>Unidentata</taxon>
        <taxon>Episquamata</taxon>
        <taxon>Toxicofera</taxon>
        <taxon>Serpentes</taxon>
        <taxon>Colubroidea</taxon>
        <taxon>Viperidae</taxon>
        <taxon>Crotalinae</taxon>
        <taxon>Crotalus</taxon>
    </lineage>
</organism>
<dbReference type="PANTHER" id="PTHR16095">
    <property type="entry name" value="TRANSMEMBRANE PROTEIN 143 FAMILY MEMBER"/>
    <property type="match status" value="1"/>
</dbReference>